<evidence type="ECO:0000256" key="1">
    <source>
        <dbReference type="ARBA" id="ARBA00004613"/>
    </source>
</evidence>
<dbReference type="Gene3D" id="2.120.10.30">
    <property type="entry name" value="TolB, C-terminal domain"/>
    <property type="match status" value="1"/>
</dbReference>
<dbReference type="Pfam" id="PF03022">
    <property type="entry name" value="MRJP"/>
    <property type="match status" value="1"/>
</dbReference>
<dbReference type="PANTHER" id="PTHR10009">
    <property type="entry name" value="PROTEIN YELLOW-RELATED"/>
    <property type="match status" value="1"/>
</dbReference>
<gene>
    <name evidence="4" type="ORF">V6255_05965</name>
</gene>
<comment type="subcellular location">
    <subcellularLocation>
        <location evidence="1">Secreted</location>
    </subcellularLocation>
</comment>
<accession>A0ABU9H9Y0</accession>
<keyword evidence="2" id="KW-0964">Secreted</keyword>
<keyword evidence="5" id="KW-1185">Reference proteome</keyword>
<evidence type="ECO:0000256" key="3">
    <source>
        <dbReference type="SAM" id="SignalP"/>
    </source>
</evidence>
<proteinExistence type="predicted"/>
<dbReference type="EMBL" id="JBAKBA010000010">
    <property type="protein sequence ID" value="MEL0658684.1"/>
    <property type="molecule type" value="Genomic_DNA"/>
</dbReference>
<dbReference type="PANTHER" id="PTHR10009:SF18">
    <property type="entry name" value="PROTEIN YELLOW-LIKE PROTEIN"/>
    <property type="match status" value="1"/>
</dbReference>
<dbReference type="RefSeq" id="WP_341627326.1">
    <property type="nucleotide sequence ID" value="NZ_JBAKBA010000010.1"/>
</dbReference>
<name>A0ABU9H9Y0_9GAMM</name>
<keyword evidence="3" id="KW-0732">Signal</keyword>
<comment type="caution">
    <text evidence="4">The sequence shown here is derived from an EMBL/GenBank/DDBJ whole genome shotgun (WGS) entry which is preliminary data.</text>
</comment>
<reference evidence="4 5" key="1">
    <citation type="submission" date="2024-02" db="EMBL/GenBank/DDBJ databases">
        <title>Bacteria isolated from the canopy kelp, Nereocystis luetkeana.</title>
        <authorList>
            <person name="Pfister C.A."/>
            <person name="Younker I.T."/>
            <person name="Light S.H."/>
        </authorList>
    </citation>
    <scope>NUCLEOTIDE SEQUENCE [LARGE SCALE GENOMIC DNA]</scope>
    <source>
        <strain evidence="4 5">TI.2.07</strain>
    </source>
</reference>
<organism evidence="4 5">
    <name type="scientific">Psychromonas arctica</name>
    <dbReference type="NCBI Taxonomy" id="168275"/>
    <lineage>
        <taxon>Bacteria</taxon>
        <taxon>Pseudomonadati</taxon>
        <taxon>Pseudomonadota</taxon>
        <taxon>Gammaproteobacteria</taxon>
        <taxon>Alteromonadales</taxon>
        <taxon>Psychromonadaceae</taxon>
        <taxon>Psychromonas</taxon>
    </lineage>
</organism>
<dbReference type="InterPro" id="IPR017996">
    <property type="entry name" value="MRJP/yellow-related"/>
</dbReference>
<dbReference type="SUPFAM" id="SSF63829">
    <property type="entry name" value="Calcium-dependent phosphotriesterase"/>
    <property type="match status" value="1"/>
</dbReference>
<sequence>MKIVKSLLALSILLSFNAAQAATSDIEVVAELSNTRPGNLTITPNGRMILSQQPLDNPELRVVELMANGSLQPFPTLDWADGPEKGDVGIAAVIGVHTTKDGIVWILDMGSATSQPKLVAWDSVKNSLFKIIPIDKNALAANSFLQDFAIDEQRNKIYIADTTLGNLVGLTKPAFVVVDLESGESRRVLEANAKLMPPKHEVIIDGSSLGTQREDGTKEAIYLGLNPITIDSENNWVYFGTVNGSDLFRIPTNVLADDQATDKSLSASIELFGQKRPSDGIIIDDKGNVYTGDIENSAVGVVNKTGYSVLAKDKTLLSWPDGFAIDNGWLYITQNQLHLTAPLNGGEAQGTKPYRILRIKLPE</sequence>
<evidence type="ECO:0000256" key="2">
    <source>
        <dbReference type="ARBA" id="ARBA00022525"/>
    </source>
</evidence>
<evidence type="ECO:0000313" key="5">
    <source>
        <dbReference type="Proteomes" id="UP001366060"/>
    </source>
</evidence>
<feature type="chain" id="PRO_5045963242" evidence="3">
    <location>
        <begin position="22"/>
        <end position="363"/>
    </location>
</feature>
<feature type="signal peptide" evidence="3">
    <location>
        <begin position="1"/>
        <end position="21"/>
    </location>
</feature>
<protein>
    <submittedName>
        <fullName evidence="4">L-dopachrome tautomerase-related protein</fullName>
    </submittedName>
</protein>
<dbReference type="Proteomes" id="UP001366060">
    <property type="component" value="Unassembled WGS sequence"/>
</dbReference>
<evidence type="ECO:0000313" key="4">
    <source>
        <dbReference type="EMBL" id="MEL0658684.1"/>
    </source>
</evidence>
<dbReference type="InterPro" id="IPR011042">
    <property type="entry name" value="6-blade_b-propeller_TolB-like"/>
</dbReference>